<evidence type="ECO:0000256" key="2">
    <source>
        <dbReference type="ARBA" id="ARBA00004401"/>
    </source>
</evidence>
<comment type="cofactor">
    <cofactor evidence="1">
        <name>Zn(2+)</name>
        <dbReference type="ChEBI" id="CHEBI:29105"/>
    </cofactor>
</comment>
<sequence>MNIRLREILEAEVKPEDGIPLQYEKEWYQSCTNLDYNEANALFEIGVSNYIRNTSKFIILVGQPIDSLYENMLKDENVEKSFEKYQEFMKKVALVFAKSINSEVSFNDVANDVKAVINFEKKLHLINWLQTIANIFTKVNLTIEESEEINVVDVPYFEKLSGLLDATPNRLDFLLLSDLKPRYGLRLKYVKKYFSEDSKKMGLEMAVKIRDKLMDDIQKSSWLDASTKRKTLKKIGKLTINMGYTNILNNATFMAHVYDQFRLGESYCESLQNYKKYEIEENLNLLRTTDEKISENDLIMDPLISNAIYQFYMNTLFVKAAQLSTPFFEASFPMSVNYGYIDSVIGHELSHAMDSSGRSYDEYGNNKPWWPESMVKEYEKKSQCFVEQFNNYSLIGKIALGENMADTIGVDLSYKAFKETSNGSAEMKLPGLEEITSDQLFFLSFALSYCQTTSPNFWSQNADSGYSPNKYRIIGTVSNSKAFAKAYKCPANTPMNPERKCYLCLSTALGPRQTDDEEFLGPTYQFKAHPDQQVQSMLTTNNFLVTGTCGEVAGWDWKAATSSKSLKIKPSWVVQIPSKKDSLEKPDVNCMVYSKENHLIYAGCGDNKIHTINLDTGKIISSLTGHTDFIHSISVFGKQLASGGEDGTVRLWDLRNKENTNILQPHLNDKVARPKIGKWIGAVDFTDDWLLCGGGPKLSLWHVRTMEAATVFDLPDEGIHVADIFEERIITSGAMPYLYHLTYQGVPLAKVPISSKTVYSVIYQENPQKVLSIGGSSNKIDVCTNFNYREMVLKFA</sequence>
<dbReference type="PROSITE" id="PS50082">
    <property type="entry name" value="WD_REPEATS_2"/>
    <property type="match status" value="1"/>
</dbReference>
<evidence type="ECO:0000256" key="8">
    <source>
        <dbReference type="ARBA" id="ARBA00022801"/>
    </source>
</evidence>
<keyword evidence="8" id="KW-0378">Hydrolase</keyword>
<organism evidence="14 15">
    <name type="scientific">Trichomalopsis sarcophagae</name>
    <dbReference type="NCBI Taxonomy" id="543379"/>
    <lineage>
        <taxon>Eukaryota</taxon>
        <taxon>Metazoa</taxon>
        <taxon>Ecdysozoa</taxon>
        <taxon>Arthropoda</taxon>
        <taxon>Hexapoda</taxon>
        <taxon>Insecta</taxon>
        <taxon>Pterygota</taxon>
        <taxon>Neoptera</taxon>
        <taxon>Endopterygota</taxon>
        <taxon>Hymenoptera</taxon>
        <taxon>Apocrita</taxon>
        <taxon>Proctotrupomorpha</taxon>
        <taxon>Chalcidoidea</taxon>
        <taxon>Pteromalidae</taxon>
        <taxon>Pteromalinae</taxon>
        <taxon>Trichomalopsis</taxon>
    </lineage>
</organism>
<dbReference type="EMBL" id="NNAY01001806">
    <property type="protein sequence ID" value="OXU22868.1"/>
    <property type="molecule type" value="Genomic_DNA"/>
</dbReference>
<feature type="domain" description="Peptidase M13 N-terminal" evidence="13">
    <location>
        <begin position="189"/>
        <end position="244"/>
    </location>
</feature>
<keyword evidence="9" id="KW-0862">Zinc</keyword>
<keyword evidence="10" id="KW-0482">Metalloprotease</keyword>
<keyword evidence="6" id="KW-0479">Metal-binding</keyword>
<keyword evidence="7" id="KW-0677">Repeat</keyword>
<dbReference type="SMART" id="SM00320">
    <property type="entry name" value="WD40"/>
    <property type="match status" value="2"/>
</dbReference>
<dbReference type="InterPro" id="IPR000718">
    <property type="entry name" value="Peptidase_M13"/>
</dbReference>
<dbReference type="PANTHER" id="PTHR11733">
    <property type="entry name" value="ZINC METALLOPROTEASE FAMILY M13 NEPRILYSIN-RELATED"/>
    <property type="match status" value="1"/>
</dbReference>
<evidence type="ECO:0000256" key="4">
    <source>
        <dbReference type="ARBA" id="ARBA00022574"/>
    </source>
</evidence>
<evidence type="ECO:0000256" key="9">
    <source>
        <dbReference type="ARBA" id="ARBA00022833"/>
    </source>
</evidence>
<feature type="domain" description="Peptidase M13 C-terminal" evidence="12">
    <location>
        <begin position="306"/>
        <end position="502"/>
    </location>
</feature>
<comment type="subcellular location">
    <subcellularLocation>
        <location evidence="2">Cell membrane</location>
        <topology evidence="2">Single-pass type II membrane protein</topology>
    </subcellularLocation>
</comment>
<keyword evidence="5" id="KW-0645">Protease</keyword>
<keyword evidence="15" id="KW-1185">Reference proteome</keyword>
<evidence type="ECO:0000256" key="1">
    <source>
        <dbReference type="ARBA" id="ARBA00001947"/>
    </source>
</evidence>
<dbReference type="InterPro" id="IPR018497">
    <property type="entry name" value="Peptidase_M13_C"/>
</dbReference>
<dbReference type="InterPro" id="IPR008753">
    <property type="entry name" value="Peptidase_M13_N"/>
</dbReference>
<dbReference type="SUPFAM" id="SSF55486">
    <property type="entry name" value="Metalloproteases ('zincins'), catalytic domain"/>
    <property type="match status" value="1"/>
</dbReference>
<dbReference type="AlphaFoldDB" id="A0A232EWZ6"/>
<evidence type="ECO:0000256" key="7">
    <source>
        <dbReference type="ARBA" id="ARBA00022737"/>
    </source>
</evidence>
<comment type="similarity">
    <text evidence="3">Belongs to the peptidase M13 family.</text>
</comment>
<evidence type="ECO:0000259" key="13">
    <source>
        <dbReference type="Pfam" id="PF05649"/>
    </source>
</evidence>
<dbReference type="Pfam" id="PF00400">
    <property type="entry name" value="WD40"/>
    <property type="match status" value="1"/>
</dbReference>
<dbReference type="Pfam" id="PF05649">
    <property type="entry name" value="Peptidase_M13_N"/>
    <property type="match status" value="1"/>
</dbReference>
<dbReference type="STRING" id="543379.A0A232EWZ6"/>
<dbReference type="Gene3D" id="1.10.1380.10">
    <property type="entry name" value="Neutral endopeptidase , domain2"/>
    <property type="match status" value="2"/>
</dbReference>
<accession>A0A232EWZ6</accession>
<evidence type="ECO:0000256" key="6">
    <source>
        <dbReference type="ARBA" id="ARBA00022723"/>
    </source>
</evidence>
<dbReference type="SUPFAM" id="SSF50978">
    <property type="entry name" value="WD40 repeat-like"/>
    <property type="match status" value="1"/>
</dbReference>
<dbReference type="GO" id="GO:0004222">
    <property type="term" value="F:metalloendopeptidase activity"/>
    <property type="evidence" value="ECO:0007669"/>
    <property type="project" value="InterPro"/>
</dbReference>
<dbReference type="PROSITE" id="PS00678">
    <property type="entry name" value="WD_REPEATS_1"/>
    <property type="match status" value="1"/>
</dbReference>
<dbReference type="CDD" id="cd08662">
    <property type="entry name" value="M13"/>
    <property type="match status" value="1"/>
</dbReference>
<dbReference type="InterPro" id="IPR001680">
    <property type="entry name" value="WD40_rpt"/>
</dbReference>
<evidence type="ECO:0000259" key="12">
    <source>
        <dbReference type="Pfam" id="PF01431"/>
    </source>
</evidence>
<dbReference type="GO" id="GO:0016485">
    <property type="term" value="P:protein processing"/>
    <property type="evidence" value="ECO:0007669"/>
    <property type="project" value="TreeGrafter"/>
</dbReference>
<evidence type="ECO:0000256" key="10">
    <source>
        <dbReference type="ARBA" id="ARBA00023049"/>
    </source>
</evidence>
<dbReference type="Pfam" id="PF01431">
    <property type="entry name" value="Peptidase_M13"/>
    <property type="match status" value="1"/>
</dbReference>
<dbReference type="GO" id="GO:0046872">
    <property type="term" value="F:metal ion binding"/>
    <property type="evidence" value="ECO:0007669"/>
    <property type="project" value="UniProtKB-KW"/>
</dbReference>
<dbReference type="InterPro" id="IPR024079">
    <property type="entry name" value="MetalloPept_cat_dom_sf"/>
</dbReference>
<dbReference type="OrthoDB" id="273067at2759"/>
<dbReference type="PANTHER" id="PTHR11733:SF167">
    <property type="entry name" value="FI17812P1-RELATED"/>
    <property type="match status" value="1"/>
</dbReference>
<dbReference type="Gene3D" id="2.130.10.10">
    <property type="entry name" value="YVTN repeat-like/Quinoprotein amine dehydrogenase"/>
    <property type="match status" value="1"/>
</dbReference>
<name>A0A232EWZ6_9HYME</name>
<dbReference type="InterPro" id="IPR019775">
    <property type="entry name" value="WD40_repeat_CS"/>
</dbReference>
<evidence type="ECO:0000256" key="11">
    <source>
        <dbReference type="PROSITE-ProRule" id="PRU00221"/>
    </source>
</evidence>
<evidence type="ECO:0000256" key="3">
    <source>
        <dbReference type="ARBA" id="ARBA00007357"/>
    </source>
</evidence>
<feature type="repeat" description="WD" evidence="11">
    <location>
        <begin position="623"/>
        <end position="662"/>
    </location>
</feature>
<comment type="caution">
    <text evidence="14">The sequence shown here is derived from an EMBL/GenBank/DDBJ whole genome shotgun (WGS) entry which is preliminary data.</text>
</comment>
<dbReference type="InterPro" id="IPR015943">
    <property type="entry name" value="WD40/YVTN_repeat-like_dom_sf"/>
</dbReference>
<proteinExistence type="inferred from homology"/>
<dbReference type="PROSITE" id="PS50294">
    <property type="entry name" value="WD_REPEATS_REGION"/>
    <property type="match status" value="1"/>
</dbReference>
<keyword evidence="4 11" id="KW-0853">WD repeat</keyword>
<dbReference type="Gene3D" id="3.40.390.10">
    <property type="entry name" value="Collagenase (Catalytic Domain)"/>
    <property type="match status" value="1"/>
</dbReference>
<evidence type="ECO:0000313" key="15">
    <source>
        <dbReference type="Proteomes" id="UP000215335"/>
    </source>
</evidence>
<gene>
    <name evidence="14" type="ORF">TSAR_006652</name>
</gene>
<dbReference type="InterPro" id="IPR042089">
    <property type="entry name" value="Peptidase_M13_dom_2"/>
</dbReference>
<protein>
    <submittedName>
        <fullName evidence="14">Uncharacterized protein</fullName>
    </submittedName>
</protein>
<dbReference type="GO" id="GO:0005886">
    <property type="term" value="C:plasma membrane"/>
    <property type="evidence" value="ECO:0007669"/>
    <property type="project" value="UniProtKB-SubCell"/>
</dbReference>
<dbReference type="PROSITE" id="PS51885">
    <property type="entry name" value="NEPRILYSIN"/>
    <property type="match status" value="1"/>
</dbReference>
<reference evidence="14 15" key="1">
    <citation type="journal article" date="2017" name="Curr. Biol.">
        <title>The Evolution of Venom by Co-option of Single-Copy Genes.</title>
        <authorList>
            <person name="Martinson E.O."/>
            <person name="Mrinalini"/>
            <person name="Kelkar Y.D."/>
            <person name="Chang C.H."/>
            <person name="Werren J.H."/>
        </authorList>
    </citation>
    <scope>NUCLEOTIDE SEQUENCE [LARGE SCALE GENOMIC DNA]</scope>
    <source>
        <strain evidence="14 15">Alberta</strain>
        <tissue evidence="14">Whole body</tissue>
    </source>
</reference>
<dbReference type="Proteomes" id="UP000215335">
    <property type="component" value="Unassembled WGS sequence"/>
</dbReference>
<dbReference type="PRINTS" id="PR00786">
    <property type="entry name" value="NEPRILYSIN"/>
</dbReference>
<evidence type="ECO:0000256" key="5">
    <source>
        <dbReference type="ARBA" id="ARBA00022670"/>
    </source>
</evidence>
<evidence type="ECO:0000313" key="14">
    <source>
        <dbReference type="EMBL" id="OXU22868.1"/>
    </source>
</evidence>
<dbReference type="InterPro" id="IPR036322">
    <property type="entry name" value="WD40_repeat_dom_sf"/>
</dbReference>